<keyword evidence="3" id="KW-1185">Reference proteome</keyword>
<evidence type="ECO:0000313" key="2">
    <source>
        <dbReference type="EMBL" id="WQH16003.1"/>
    </source>
</evidence>
<dbReference type="Proteomes" id="UP001327459">
    <property type="component" value="Chromosome"/>
</dbReference>
<proteinExistence type="predicted"/>
<keyword evidence="1" id="KW-1133">Transmembrane helix</keyword>
<dbReference type="EMBL" id="CP140153">
    <property type="protein sequence ID" value="WQH16003.1"/>
    <property type="molecule type" value="Genomic_DNA"/>
</dbReference>
<evidence type="ECO:0000313" key="3">
    <source>
        <dbReference type="Proteomes" id="UP001327459"/>
    </source>
</evidence>
<keyword evidence="1" id="KW-0812">Transmembrane</keyword>
<name>A0ABZ0YV07_9GAMM</name>
<dbReference type="RefSeq" id="WP_322521023.1">
    <property type="nucleotide sequence ID" value="NZ_CP140153.1"/>
</dbReference>
<feature type="transmembrane region" description="Helical" evidence="1">
    <location>
        <begin position="30"/>
        <end position="48"/>
    </location>
</feature>
<evidence type="ECO:0000256" key="1">
    <source>
        <dbReference type="SAM" id="Phobius"/>
    </source>
</evidence>
<accession>A0ABZ0YV07</accession>
<sequence length="158" mass="18184">MGMKQSIIDWLESVPGPTEAQTRRWRRVRWGLIGLAVFPEILLWYVLYRMDVRDPPVWLKLPTNWIFENIPAAQGHTYLAFAVREKMPYLFAIGFSFAHLVAVAILFFNHERSPFSGVGRALLFSTGRAMIHLVGIEFVFFCLAVLDLLFHLGGDSDW</sequence>
<reference evidence="2 3" key="1">
    <citation type="submission" date="2023-11" db="EMBL/GenBank/DDBJ databases">
        <title>MicrobeMod: A computational toolkit for identifying prokaryotic methylation and restriction-modification with nanopore sequencing.</title>
        <authorList>
            <person name="Crits-Christoph A."/>
            <person name="Kang S.C."/>
            <person name="Lee H."/>
            <person name="Ostrov N."/>
        </authorList>
    </citation>
    <scope>NUCLEOTIDE SEQUENCE [LARGE SCALE GENOMIC DNA]</scope>
    <source>
        <strain evidence="2 3">ATCC 49870</strain>
    </source>
</reference>
<feature type="transmembrane region" description="Helical" evidence="1">
    <location>
        <begin position="129"/>
        <end position="152"/>
    </location>
</feature>
<organism evidence="2 3">
    <name type="scientific">Guyparkeria halophila</name>
    <dbReference type="NCBI Taxonomy" id="47960"/>
    <lineage>
        <taxon>Bacteria</taxon>
        <taxon>Pseudomonadati</taxon>
        <taxon>Pseudomonadota</taxon>
        <taxon>Gammaproteobacteria</taxon>
        <taxon>Chromatiales</taxon>
        <taxon>Thioalkalibacteraceae</taxon>
        <taxon>Guyparkeria</taxon>
    </lineage>
</organism>
<keyword evidence="1" id="KW-0472">Membrane</keyword>
<gene>
    <name evidence="2" type="ORF">SR882_09595</name>
</gene>
<protein>
    <submittedName>
        <fullName evidence="2">Uncharacterized protein</fullName>
    </submittedName>
</protein>
<feature type="transmembrane region" description="Helical" evidence="1">
    <location>
        <begin position="89"/>
        <end position="108"/>
    </location>
</feature>